<accession>A0AAW1PN83</accession>
<gene>
    <name evidence="1" type="ORF">WJX73_001766</name>
</gene>
<evidence type="ECO:0000313" key="1">
    <source>
        <dbReference type="EMBL" id="KAK9809399.1"/>
    </source>
</evidence>
<name>A0AAW1PN83_9CHLO</name>
<protein>
    <submittedName>
        <fullName evidence="1">Uncharacterized protein</fullName>
    </submittedName>
</protein>
<organism evidence="1 2">
    <name type="scientific">Symbiochloris irregularis</name>
    <dbReference type="NCBI Taxonomy" id="706552"/>
    <lineage>
        <taxon>Eukaryota</taxon>
        <taxon>Viridiplantae</taxon>
        <taxon>Chlorophyta</taxon>
        <taxon>core chlorophytes</taxon>
        <taxon>Trebouxiophyceae</taxon>
        <taxon>Trebouxiales</taxon>
        <taxon>Trebouxiaceae</taxon>
        <taxon>Symbiochloris</taxon>
    </lineage>
</organism>
<dbReference type="Proteomes" id="UP001465755">
    <property type="component" value="Unassembled WGS sequence"/>
</dbReference>
<sequence length="90" mass="9347">MRRVPGLGSGCRITGRCQSTAAQLARSDADFLRPSPPFLAQGGASLGTVGRRQRCALCAKPTAGGCRLARAALVTCCAGSAAVRPHQWHQ</sequence>
<comment type="caution">
    <text evidence="1">The sequence shown here is derived from an EMBL/GenBank/DDBJ whole genome shotgun (WGS) entry which is preliminary data.</text>
</comment>
<reference evidence="1 2" key="1">
    <citation type="journal article" date="2024" name="Nat. Commun.">
        <title>Phylogenomics reveals the evolutionary origins of lichenization in chlorophyte algae.</title>
        <authorList>
            <person name="Puginier C."/>
            <person name="Libourel C."/>
            <person name="Otte J."/>
            <person name="Skaloud P."/>
            <person name="Haon M."/>
            <person name="Grisel S."/>
            <person name="Petersen M."/>
            <person name="Berrin J.G."/>
            <person name="Delaux P.M."/>
            <person name="Dal Grande F."/>
            <person name="Keller J."/>
        </authorList>
    </citation>
    <scope>NUCLEOTIDE SEQUENCE [LARGE SCALE GENOMIC DNA]</scope>
    <source>
        <strain evidence="1 2">SAG 2036</strain>
    </source>
</reference>
<dbReference type="EMBL" id="JALJOQ010000020">
    <property type="protein sequence ID" value="KAK9809399.1"/>
    <property type="molecule type" value="Genomic_DNA"/>
</dbReference>
<evidence type="ECO:0000313" key="2">
    <source>
        <dbReference type="Proteomes" id="UP001465755"/>
    </source>
</evidence>
<keyword evidence="2" id="KW-1185">Reference proteome</keyword>
<proteinExistence type="predicted"/>
<dbReference type="AlphaFoldDB" id="A0AAW1PN83"/>